<gene>
    <name evidence="1" type="ORF">ABXS05_33095</name>
    <name evidence="2" type="ORF">ACETRX_07685</name>
</gene>
<reference evidence="1 3" key="1">
    <citation type="submission" date="2024-07" db="EMBL/GenBank/DDBJ databases">
        <title>Description of Labrys sedimenti sp. nov., isolated from a diclofenac-degrading enrichment culture.</title>
        <authorList>
            <person name="Tancsics A."/>
            <person name="Csepanyi A."/>
        </authorList>
    </citation>
    <scope>NUCLEOTIDE SEQUENCE [LARGE SCALE GENOMIC DNA]</scope>
    <source>
        <strain evidence="1 3">LMG 23578</strain>
    </source>
</reference>
<keyword evidence="3" id="KW-1185">Reference proteome</keyword>
<dbReference type="RefSeq" id="WP_311938674.1">
    <property type="nucleotide sequence ID" value="NZ_JAVSCS010000020.1"/>
</dbReference>
<accession>A0ABV6ZBA8</accession>
<proteinExistence type="predicted"/>
<evidence type="ECO:0000313" key="4">
    <source>
        <dbReference type="Proteomes" id="UP001595190"/>
    </source>
</evidence>
<name>A0ABV6ZBA8_9HYPH</name>
<sequence>MTIAAQNTVDVDAAIVHSILRATRDDGPVMPEERARTLLLAWILSREDGADLAREAADLKVLLLEASTSDNPLLPHLSSLLDEVRDHAGRRRGRRRLRADA</sequence>
<reference evidence="2 4" key="2">
    <citation type="submission" date="2024-09" db="EMBL/GenBank/DDBJ databases">
        <title>Description of Labrys sedimenti sp. nov., isolated from a diclofenac-degrading enrichment culture, and genome-based reclassification of Labrys portucalensis as a later heterotypic synonym of Labrys neptuniae.</title>
        <authorList>
            <person name="Tancsics A."/>
            <person name="Csepanyi A."/>
        </authorList>
    </citation>
    <scope>NUCLEOTIDE SEQUENCE [LARGE SCALE GENOMIC DNA]</scope>
    <source>
        <strain evidence="2 4">LMG 23412</strain>
    </source>
</reference>
<comment type="caution">
    <text evidence="2">The sequence shown here is derived from an EMBL/GenBank/DDBJ whole genome shotgun (WGS) entry which is preliminary data.</text>
</comment>
<dbReference type="Proteomes" id="UP001595190">
    <property type="component" value="Unassembled WGS sequence"/>
</dbReference>
<protein>
    <submittedName>
        <fullName evidence="2">Uncharacterized protein</fullName>
    </submittedName>
</protein>
<evidence type="ECO:0000313" key="1">
    <source>
        <dbReference type="EMBL" id="MEW9310423.1"/>
    </source>
</evidence>
<evidence type="ECO:0000313" key="3">
    <source>
        <dbReference type="Proteomes" id="UP001555786"/>
    </source>
</evidence>
<dbReference type="EMBL" id="JBHGPK010000002">
    <property type="protein sequence ID" value="MFC2249491.1"/>
    <property type="molecule type" value="Genomic_DNA"/>
</dbReference>
<evidence type="ECO:0000313" key="2">
    <source>
        <dbReference type="EMBL" id="MFC2249491.1"/>
    </source>
</evidence>
<dbReference type="Proteomes" id="UP001555786">
    <property type="component" value="Unassembled WGS sequence"/>
</dbReference>
<dbReference type="EMBL" id="JBFNQD010000027">
    <property type="protein sequence ID" value="MEW9310423.1"/>
    <property type="molecule type" value="Genomic_DNA"/>
</dbReference>
<organism evidence="2 4">
    <name type="scientific">Labrys neptuniae</name>
    <dbReference type="NCBI Taxonomy" id="376174"/>
    <lineage>
        <taxon>Bacteria</taxon>
        <taxon>Pseudomonadati</taxon>
        <taxon>Pseudomonadota</taxon>
        <taxon>Alphaproteobacteria</taxon>
        <taxon>Hyphomicrobiales</taxon>
        <taxon>Xanthobacteraceae</taxon>
        <taxon>Labrys</taxon>
    </lineage>
</organism>